<sequence length="334" mass="37487">MAVFQNCAQNEPMLIYFIVTLLSAPGVAFLPPTFLPRPPFTKLYTENDVSSTPPTTVTSGQKDLTYDDITGRFFEGDAKDVCDPERGDEYCPVDPKSGKRIRLTTEEKERIYLDAVQSYYYSGRELLLQSEFDLLKEDLQWSGSEVVVLNRKEARFLAAQQAYLRGEPVMDDAEFDTLKSELKEESSKIAVSKEPKCIIDTGICTVTLQEDRFRSDLLYAPVGVVATLLWTVLGYEIFALFHLYLNPLVILLLGIYPIYLSTKTISDSYIFQNSKIAFGPCPSCGASNRVYFGDILGVKGFDDVAGVKCENCKIQFKVQRETLRASTVPKANPM</sequence>
<dbReference type="OrthoDB" id="38589at2759"/>
<dbReference type="PANTHER" id="PTHR31032:SF1">
    <property type="entry name" value="PGR5-LIKE PROTEIN 1B, CHLOROPLASTIC"/>
    <property type="match status" value="1"/>
</dbReference>
<comment type="caution">
    <text evidence="2">The sequence shown here is derived from an EMBL/GenBank/DDBJ whole genome shotgun (WGS) entry which is preliminary data.</text>
</comment>
<keyword evidence="3" id="KW-1185">Reference proteome</keyword>
<evidence type="ECO:0000313" key="2">
    <source>
        <dbReference type="EMBL" id="GMH76837.1"/>
    </source>
</evidence>
<feature type="transmembrane region" description="Helical" evidence="1">
    <location>
        <begin position="241"/>
        <end position="260"/>
    </location>
</feature>
<evidence type="ECO:0000256" key="1">
    <source>
        <dbReference type="SAM" id="Phobius"/>
    </source>
</evidence>
<keyword evidence="1" id="KW-0812">Transmembrane</keyword>
<dbReference type="InterPro" id="IPR039987">
    <property type="entry name" value="PGRL1"/>
</dbReference>
<dbReference type="GO" id="GO:0009535">
    <property type="term" value="C:chloroplast thylakoid membrane"/>
    <property type="evidence" value="ECO:0007669"/>
    <property type="project" value="InterPro"/>
</dbReference>
<feature type="transmembrane region" description="Helical" evidence="1">
    <location>
        <begin position="13"/>
        <end position="35"/>
    </location>
</feature>
<proteinExistence type="predicted"/>
<dbReference type="EMBL" id="BRXY01000200">
    <property type="protein sequence ID" value="GMH76837.1"/>
    <property type="molecule type" value="Genomic_DNA"/>
</dbReference>
<organism evidence="2 3">
    <name type="scientific">Triparma strigata</name>
    <dbReference type="NCBI Taxonomy" id="1606541"/>
    <lineage>
        <taxon>Eukaryota</taxon>
        <taxon>Sar</taxon>
        <taxon>Stramenopiles</taxon>
        <taxon>Ochrophyta</taxon>
        <taxon>Bolidophyceae</taxon>
        <taxon>Parmales</taxon>
        <taxon>Triparmaceae</taxon>
        <taxon>Triparma</taxon>
    </lineage>
</organism>
<reference evidence="3" key="1">
    <citation type="journal article" date="2023" name="Commun. Biol.">
        <title>Genome analysis of Parmales, the sister group of diatoms, reveals the evolutionary specialization of diatoms from phago-mixotrophs to photoautotrophs.</title>
        <authorList>
            <person name="Ban H."/>
            <person name="Sato S."/>
            <person name="Yoshikawa S."/>
            <person name="Yamada K."/>
            <person name="Nakamura Y."/>
            <person name="Ichinomiya M."/>
            <person name="Sato N."/>
            <person name="Blanc-Mathieu R."/>
            <person name="Endo H."/>
            <person name="Kuwata A."/>
            <person name="Ogata H."/>
        </authorList>
    </citation>
    <scope>NUCLEOTIDE SEQUENCE [LARGE SCALE GENOMIC DNA]</scope>
    <source>
        <strain evidence="3">NIES 3701</strain>
    </source>
</reference>
<evidence type="ECO:0000313" key="3">
    <source>
        <dbReference type="Proteomes" id="UP001165085"/>
    </source>
</evidence>
<keyword evidence="1" id="KW-1133">Transmembrane helix</keyword>
<dbReference type="AlphaFoldDB" id="A0A9W7AWM5"/>
<protein>
    <submittedName>
        <fullName evidence="2">Uncharacterized protein</fullName>
    </submittedName>
</protein>
<dbReference type="PANTHER" id="PTHR31032">
    <property type="entry name" value="PGR5-LIKE PROTEIN 1B, CHLOROPLASTIC"/>
    <property type="match status" value="1"/>
</dbReference>
<gene>
    <name evidence="2" type="ORF">TrST_g11409</name>
</gene>
<dbReference type="Proteomes" id="UP001165085">
    <property type="component" value="Unassembled WGS sequence"/>
</dbReference>
<dbReference type="GO" id="GO:0016730">
    <property type="term" value="F:oxidoreductase activity, acting on iron-sulfur proteins as donors"/>
    <property type="evidence" value="ECO:0007669"/>
    <property type="project" value="InterPro"/>
</dbReference>
<dbReference type="GO" id="GO:0009773">
    <property type="term" value="P:photosynthetic electron transport in photosystem I"/>
    <property type="evidence" value="ECO:0007669"/>
    <property type="project" value="InterPro"/>
</dbReference>
<keyword evidence="1" id="KW-0472">Membrane</keyword>
<name>A0A9W7AWM5_9STRA</name>
<accession>A0A9W7AWM5</accession>